<feature type="binding site" evidence="3">
    <location>
        <position position="216"/>
    </location>
    <ligand>
        <name>a divalent metal cation</name>
        <dbReference type="ChEBI" id="CHEBI:60240"/>
    </ligand>
</feature>
<feature type="binding site" evidence="3">
    <location>
        <position position="118"/>
    </location>
    <ligand>
        <name>substrate</name>
    </ligand>
</feature>
<accession>A0A1X6YCC5</accession>
<dbReference type="Proteomes" id="UP000193207">
    <property type="component" value="Unassembled WGS sequence"/>
</dbReference>
<feature type="binding site" evidence="3">
    <location>
        <position position="166"/>
    </location>
    <ligand>
        <name>a divalent metal cation</name>
        <dbReference type="ChEBI" id="CHEBI:60240"/>
    </ligand>
</feature>
<dbReference type="GO" id="GO:0019853">
    <property type="term" value="P:L-ascorbic acid biosynthetic process"/>
    <property type="evidence" value="ECO:0007669"/>
    <property type="project" value="TreeGrafter"/>
</dbReference>
<dbReference type="GO" id="GO:0050021">
    <property type="term" value="F:L-arabinonolactonase activity"/>
    <property type="evidence" value="ECO:0007669"/>
    <property type="project" value="UniProtKB-EC"/>
</dbReference>
<dbReference type="InterPro" id="IPR013658">
    <property type="entry name" value="SGL"/>
</dbReference>
<comment type="cofactor">
    <cofactor evidence="3">
        <name>Zn(2+)</name>
        <dbReference type="ChEBI" id="CHEBI:29105"/>
    </cofactor>
    <text evidence="3">Binds 1 divalent metal cation per subunit.</text>
</comment>
<dbReference type="GO" id="GO:0004341">
    <property type="term" value="F:gluconolactonase activity"/>
    <property type="evidence" value="ECO:0007669"/>
    <property type="project" value="TreeGrafter"/>
</dbReference>
<dbReference type="PANTHER" id="PTHR10907:SF47">
    <property type="entry name" value="REGUCALCIN"/>
    <property type="match status" value="1"/>
</dbReference>
<protein>
    <submittedName>
        <fullName evidence="5">L-arabinolactonase</fullName>
        <ecNumber evidence="5">3.1.1.15</ecNumber>
    </submittedName>
</protein>
<evidence type="ECO:0000256" key="2">
    <source>
        <dbReference type="PIRSR" id="PIRSR605511-1"/>
    </source>
</evidence>
<proteinExistence type="inferred from homology"/>
<dbReference type="Gene3D" id="2.120.10.30">
    <property type="entry name" value="TolB, C-terminal domain"/>
    <property type="match status" value="1"/>
</dbReference>
<keyword evidence="6" id="KW-1185">Reference proteome</keyword>
<name>A0A1X6YCC5_9RHOB</name>
<dbReference type="GO" id="GO:0005509">
    <property type="term" value="F:calcium ion binding"/>
    <property type="evidence" value="ECO:0007669"/>
    <property type="project" value="TreeGrafter"/>
</dbReference>
<dbReference type="InterPro" id="IPR005511">
    <property type="entry name" value="SMP-30"/>
</dbReference>
<dbReference type="EC" id="3.1.1.15" evidence="5"/>
<dbReference type="InterPro" id="IPR011042">
    <property type="entry name" value="6-blade_b-propeller_TolB-like"/>
</dbReference>
<gene>
    <name evidence="5" type="primary">araB</name>
    <name evidence="5" type="ORF">ROH8110_00419</name>
</gene>
<dbReference type="AlphaFoldDB" id="A0A1X6YCC5"/>
<keyword evidence="5" id="KW-0378">Hydrolase</keyword>
<evidence type="ECO:0000259" key="4">
    <source>
        <dbReference type="Pfam" id="PF08450"/>
    </source>
</evidence>
<feature type="binding site" evidence="3">
    <location>
        <position position="120"/>
    </location>
    <ligand>
        <name>substrate</name>
    </ligand>
</feature>
<feature type="binding site" evidence="3">
    <location>
        <position position="34"/>
    </location>
    <ligand>
        <name>a divalent metal cation</name>
        <dbReference type="ChEBI" id="CHEBI:60240"/>
    </ligand>
</feature>
<keyword evidence="3" id="KW-0862">Zinc</keyword>
<reference evidence="5 6" key="1">
    <citation type="submission" date="2017-03" db="EMBL/GenBank/DDBJ databases">
        <authorList>
            <person name="Afonso C.L."/>
            <person name="Miller P.J."/>
            <person name="Scott M.A."/>
            <person name="Spackman E."/>
            <person name="Goraichik I."/>
            <person name="Dimitrov K.M."/>
            <person name="Suarez D.L."/>
            <person name="Swayne D.E."/>
        </authorList>
    </citation>
    <scope>NUCLEOTIDE SEQUENCE [LARGE SCALE GENOMIC DNA]</scope>
    <source>
        <strain evidence="5 6">CECT 8110</strain>
    </source>
</reference>
<dbReference type="SUPFAM" id="SSF63829">
    <property type="entry name" value="Calcium-dependent phosphotriesterase"/>
    <property type="match status" value="1"/>
</dbReference>
<dbReference type="PANTHER" id="PTHR10907">
    <property type="entry name" value="REGUCALCIN"/>
    <property type="match status" value="1"/>
</dbReference>
<keyword evidence="3" id="KW-0479">Metal-binding</keyword>
<feature type="domain" description="SMP-30/Gluconolactonase/LRE-like region" evidence="4">
    <location>
        <begin position="32"/>
        <end position="275"/>
    </location>
</feature>
<dbReference type="OrthoDB" id="2633250at2"/>
<evidence type="ECO:0000313" key="5">
    <source>
        <dbReference type="EMBL" id="SLN16338.1"/>
    </source>
</evidence>
<comment type="similarity">
    <text evidence="1">Belongs to the SMP-30/CGR1 family.</text>
</comment>
<dbReference type="PRINTS" id="PR01790">
    <property type="entry name" value="SMP30FAMILY"/>
</dbReference>
<feature type="active site" description="Proton donor/acceptor" evidence="2">
    <location>
        <position position="216"/>
    </location>
</feature>
<dbReference type="EMBL" id="FWFU01000001">
    <property type="protein sequence ID" value="SLN16338.1"/>
    <property type="molecule type" value="Genomic_DNA"/>
</dbReference>
<organism evidence="5 6">
    <name type="scientific">Roseovarius halotolerans</name>
    <dbReference type="NCBI Taxonomy" id="505353"/>
    <lineage>
        <taxon>Bacteria</taxon>
        <taxon>Pseudomonadati</taxon>
        <taxon>Pseudomonadota</taxon>
        <taxon>Alphaproteobacteria</taxon>
        <taxon>Rhodobacterales</taxon>
        <taxon>Roseobacteraceae</taxon>
        <taxon>Roseovarius</taxon>
    </lineage>
</organism>
<sequence>MDRQTVDRSMTDAAQSTGGVSVECIWPGPARLGECPLWDPRKNRLLLIDSDGAKIWQLDYDGSDARFWDMPETIGSIGLCDDGRLIAGMANGFALIDISGQEARLERIGDPEPGLPTRLNDGKVDAAGRFWCGSMCLDFKCKEAALYRLDPDLTWHRMDDGFTVSNGIAFSRDGKALYFSNSRTDESIRYDLDMPSGKISNRRPFVETSSYAGRIDGATVDEAGDYWGALFDGGAVARFSPEGALLQLVRLPVNCPTMCAFGGPDMATLYVTSATFSMTEEQLSQEPLAGGLFAIRGLDARGVPEPRFAVAGP</sequence>
<dbReference type="Pfam" id="PF08450">
    <property type="entry name" value="SGL"/>
    <property type="match status" value="1"/>
</dbReference>
<feature type="binding site" evidence="3">
    <location>
        <position position="138"/>
    </location>
    <ligand>
        <name>substrate</name>
    </ligand>
</feature>
<evidence type="ECO:0000256" key="1">
    <source>
        <dbReference type="ARBA" id="ARBA00008853"/>
    </source>
</evidence>
<evidence type="ECO:0000313" key="6">
    <source>
        <dbReference type="Proteomes" id="UP000193207"/>
    </source>
</evidence>
<evidence type="ECO:0000256" key="3">
    <source>
        <dbReference type="PIRSR" id="PIRSR605511-2"/>
    </source>
</evidence>